<evidence type="ECO:0000313" key="1">
    <source>
        <dbReference type="EMBL" id="NJB97560.1"/>
    </source>
</evidence>
<dbReference type="SUPFAM" id="SSF55781">
    <property type="entry name" value="GAF domain-like"/>
    <property type="match status" value="1"/>
</dbReference>
<dbReference type="PANTHER" id="PTHR43102">
    <property type="entry name" value="SLR1143 PROTEIN"/>
    <property type="match status" value="1"/>
</dbReference>
<dbReference type="AlphaFoldDB" id="A0A7X6BCT5"/>
<comment type="caution">
    <text evidence="1">The sequence shown here is derived from an EMBL/GenBank/DDBJ whole genome shotgun (WGS) entry which is preliminary data.</text>
</comment>
<name>A0A7X6BCT5_9SPHN</name>
<evidence type="ECO:0000313" key="2">
    <source>
        <dbReference type="Proteomes" id="UP000531251"/>
    </source>
</evidence>
<organism evidence="1 2">
    <name type="scientific">Sphingomonas trueperi</name>
    <dbReference type="NCBI Taxonomy" id="53317"/>
    <lineage>
        <taxon>Bacteria</taxon>
        <taxon>Pseudomonadati</taxon>
        <taxon>Pseudomonadota</taxon>
        <taxon>Alphaproteobacteria</taxon>
        <taxon>Sphingomonadales</taxon>
        <taxon>Sphingomonadaceae</taxon>
        <taxon>Sphingomonas</taxon>
    </lineage>
</organism>
<proteinExistence type="predicted"/>
<accession>A0A7X6BCT5</accession>
<sequence>MTLHFFSAAFRPEDEARRQRAVDGLRAVSPSDPVLHELLGEVCMVLRTPIAMVTVTDGDVQRMISAVGIEPVVLPRSIAFCSHTIAAPDGLLSVPDLHIDPRFRANPLVAGGPCVRYYTGVVVRSGPFPIGAVCGLDRRPHGPASFRQRAQLHKLADAVGDRIGAAPRTC</sequence>
<protein>
    <submittedName>
        <fullName evidence="1">GAF domain-containing protein</fullName>
    </submittedName>
</protein>
<dbReference type="EMBL" id="JAATJB010000004">
    <property type="protein sequence ID" value="NJB97560.1"/>
    <property type="molecule type" value="Genomic_DNA"/>
</dbReference>
<keyword evidence="2" id="KW-1185">Reference proteome</keyword>
<reference evidence="1 2" key="1">
    <citation type="submission" date="2020-03" db="EMBL/GenBank/DDBJ databases">
        <title>Genomic Encyclopedia of Type Strains, Phase IV (KMG-IV): sequencing the most valuable type-strain genomes for metagenomic binning, comparative biology and taxonomic classification.</title>
        <authorList>
            <person name="Goeker M."/>
        </authorList>
    </citation>
    <scope>NUCLEOTIDE SEQUENCE [LARGE SCALE GENOMIC DNA]</scope>
    <source>
        <strain evidence="1 2">DSM 7225</strain>
    </source>
</reference>
<dbReference type="PANTHER" id="PTHR43102:SF2">
    <property type="entry name" value="GAF DOMAIN-CONTAINING PROTEIN"/>
    <property type="match status" value="1"/>
</dbReference>
<dbReference type="RefSeq" id="WP_125974267.1">
    <property type="nucleotide sequence ID" value="NZ_BAAADY010000010.1"/>
</dbReference>
<gene>
    <name evidence="1" type="ORF">GGR89_001872</name>
</gene>
<dbReference type="Proteomes" id="UP000531251">
    <property type="component" value="Unassembled WGS sequence"/>
</dbReference>